<evidence type="ECO:0000256" key="10">
    <source>
        <dbReference type="RuleBase" id="RU364128"/>
    </source>
</evidence>
<comment type="subcellular location">
    <subcellularLocation>
        <location evidence="10">Mitochondrion inner membrane</location>
        <topology evidence="10">Multi-pass membrane protein</topology>
    </subcellularLocation>
</comment>
<evidence type="ECO:0000256" key="4">
    <source>
        <dbReference type="ARBA" id="ARBA00022946"/>
    </source>
</evidence>
<evidence type="ECO:0000313" key="11">
    <source>
        <dbReference type="EMBL" id="RKP14842.1"/>
    </source>
</evidence>
<dbReference type="AlphaFoldDB" id="A0A4P9Y7T2"/>
<sequence>MSRLGRQINEYTGYNAIEALKGAKNFYKTREDLETSKAKYEETIQVRAEGQRELNGLLQRKSSWTDEDLTRFTALYREEHAYEAAETAARTAHRTAEAAVEQSYTHLVDAIRVRYHEEQVWSDRIRAASTYGTWALMGIHVLLFLVVQSIVEPRKRRKLAERLEASLTEQRHAEEAVLSRRLEALEQSLLVREAQM</sequence>
<comment type="caution">
    <text evidence="10">Lacks conserved residue(s) required for the propagation of feature annotation.</text>
</comment>
<organism evidence="11 12">
    <name type="scientific">Piptocephalis cylindrospora</name>
    <dbReference type="NCBI Taxonomy" id="1907219"/>
    <lineage>
        <taxon>Eukaryota</taxon>
        <taxon>Fungi</taxon>
        <taxon>Fungi incertae sedis</taxon>
        <taxon>Zoopagomycota</taxon>
        <taxon>Zoopagomycotina</taxon>
        <taxon>Zoopagomycetes</taxon>
        <taxon>Zoopagales</taxon>
        <taxon>Piptocephalidaceae</taxon>
        <taxon>Piptocephalis</taxon>
    </lineage>
</organism>
<feature type="transmembrane region" description="Helical" evidence="10">
    <location>
        <begin position="131"/>
        <end position="151"/>
    </location>
</feature>
<evidence type="ECO:0000256" key="8">
    <source>
        <dbReference type="ARBA" id="ARBA00023136"/>
    </source>
</evidence>
<keyword evidence="6" id="KW-0175">Coiled coil</keyword>
<comment type="function">
    <text evidence="9">Required for the maintenance of the structure of the mitochondrial inner membrane. Involved in mitochondrial morphology. Causes growth arrest when highly overexpressed.</text>
</comment>
<evidence type="ECO:0000256" key="1">
    <source>
        <dbReference type="ARBA" id="ARBA00007472"/>
    </source>
</evidence>
<dbReference type="PANTHER" id="PTHR31961">
    <property type="entry name" value="SENSITIVE TO HIGH EXPRESSION PROTEIN 9, MITOCHONDRIAL"/>
    <property type="match status" value="1"/>
</dbReference>
<keyword evidence="3 10" id="KW-0999">Mitochondrion inner membrane</keyword>
<dbReference type="Pfam" id="PF05546">
    <property type="entry name" value="She9_MDM33"/>
    <property type="match status" value="1"/>
</dbReference>
<feature type="non-terminal residue" evidence="11">
    <location>
        <position position="196"/>
    </location>
</feature>
<name>A0A4P9Y7T2_9FUNG</name>
<keyword evidence="8 10" id="KW-0472">Membrane</keyword>
<keyword evidence="2 10" id="KW-0812">Transmembrane</keyword>
<comment type="similarity">
    <text evidence="1 10">Belongs to the SHE9 family.</text>
</comment>
<protein>
    <recommendedName>
        <fullName evidence="10">Sensitive to high expression protein 9, mitochondrial</fullName>
    </recommendedName>
</protein>
<dbReference type="PANTHER" id="PTHR31961:SF3">
    <property type="entry name" value="SENSITIVE TO HIGH EXPRESSION PROTEIN 9, MITOCHONDRIAL"/>
    <property type="match status" value="1"/>
</dbReference>
<evidence type="ECO:0000256" key="5">
    <source>
        <dbReference type="ARBA" id="ARBA00022989"/>
    </source>
</evidence>
<reference evidence="12" key="1">
    <citation type="journal article" date="2018" name="Nat. Microbiol.">
        <title>Leveraging single-cell genomics to expand the fungal tree of life.</title>
        <authorList>
            <person name="Ahrendt S.R."/>
            <person name="Quandt C.A."/>
            <person name="Ciobanu D."/>
            <person name="Clum A."/>
            <person name="Salamov A."/>
            <person name="Andreopoulos B."/>
            <person name="Cheng J.F."/>
            <person name="Woyke T."/>
            <person name="Pelin A."/>
            <person name="Henrissat B."/>
            <person name="Reynolds N.K."/>
            <person name="Benny G.L."/>
            <person name="Smith M.E."/>
            <person name="James T.Y."/>
            <person name="Grigoriev I.V."/>
        </authorList>
    </citation>
    <scope>NUCLEOTIDE SEQUENCE [LARGE SCALE GENOMIC DNA]</scope>
</reference>
<dbReference type="EMBL" id="KZ987784">
    <property type="protein sequence ID" value="RKP14842.1"/>
    <property type="molecule type" value="Genomic_DNA"/>
</dbReference>
<keyword evidence="12" id="KW-1185">Reference proteome</keyword>
<evidence type="ECO:0000256" key="7">
    <source>
        <dbReference type="ARBA" id="ARBA00023128"/>
    </source>
</evidence>
<dbReference type="InterPro" id="IPR008839">
    <property type="entry name" value="MDM33_fungi"/>
</dbReference>
<evidence type="ECO:0000313" key="12">
    <source>
        <dbReference type="Proteomes" id="UP000267251"/>
    </source>
</evidence>
<keyword evidence="4 10" id="KW-0809">Transit peptide</keyword>
<comment type="subunit">
    <text evidence="10">Homooligomer.</text>
</comment>
<evidence type="ECO:0000256" key="3">
    <source>
        <dbReference type="ARBA" id="ARBA00022792"/>
    </source>
</evidence>
<evidence type="ECO:0000256" key="9">
    <source>
        <dbReference type="ARBA" id="ARBA00024807"/>
    </source>
</evidence>
<gene>
    <name evidence="11" type="ORF">BJ684DRAFT_2206</name>
</gene>
<keyword evidence="5 10" id="KW-1133">Transmembrane helix</keyword>
<dbReference type="Proteomes" id="UP000267251">
    <property type="component" value="Unassembled WGS sequence"/>
</dbReference>
<evidence type="ECO:0000256" key="6">
    <source>
        <dbReference type="ARBA" id="ARBA00023054"/>
    </source>
</evidence>
<dbReference type="OrthoDB" id="5595506at2759"/>
<accession>A0A4P9Y7T2</accession>
<keyword evidence="7 10" id="KW-0496">Mitochondrion</keyword>
<dbReference type="GO" id="GO:0007007">
    <property type="term" value="P:inner mitochondrial membrane organization"/>
    <property type="evidence" value="ECO:0007669"/>
    <property type="project" value="TreeGrafter"/>
</dbReference>
<evidence type="ECO:0000256" key="2">
    <source>
        <dbReference type="ARBA" id="ARBA00022692"/>
    </source>
</evidence>
<proteinExistence type="inferred from homology"/>
<dbReference type="GO" id="GO:0005743">
    <property type="term" value="C:mitochondrial inner membrane"/>
    <property type="evidence" value="ECO:0007669"/>
    <property type="project" value="UniProtKB-SubCell"/>
</dbReference>